<evidence type="ECO:0000313" key="2">
    <source>
        <dbReference type="EMBL" id="GIY31098.1"/>
    </source>
</evidence>
<reference evidence="2 3" key="1">
    <citation type="submission" date="2021-06" db="EMBL/GenBank/DDBJ databases">
        <title>Caerostris extrusa draft genome.</title>
        <authorList>
            <person name="Kono N."/>
            <person name="Arakawa K."/>
        </authorList>
    </citation>
    <scope>NUCLEOTIDE SEQUENCE [LARGE SCALE GENOMIC DNA]</scope>
</reference>
<protein>
    <submittedName>
        <fullName evidence="2">Uncharacterized protein</fullName>
    </submittedName>
</protein>
<proteinExistence type="predicted"/>
<evidence type="ECO:0000313" key="3">
    <source>
        <dbReference type="Proteomes" id="UP001054945"/>
    </source>
</evidence>
<name>A0AAV4SGV6_CAEEX</name>
<dbReference type="AlphaFoldDB" id="A0AAV4SGV6"/>
<comment type="caution">
    <text evidence="2">The sequence shown here is derived from an EMBL/GenBank/DDBJ whole genome shotgun (WGS) entry which is preliminary data.</text>
</comment>
<accession>A0AAV4SGV6</accession>
<sequence>MSTSVQPILASNHTTKIPPPPQFTAKFCTTDGDSSNDPLSFPQSNYRILQKPEINLCPPVPAPPLRAIPRSDSSTKQTFPLTPIYGGFIRESSKISPGVSALPRQNYNSAGQRVGDQVTKIAFEECSEVGPALVIRKLRVCLVLFTGNSLPYTQRDKLKWPEISATNMALGLDIAAGRFVKGRYERIPD</sequence>
<dbReference type="Proteomes" id="UP001054945">
    <property type="component" value="Unassembled WGS sequence"/>
</dbReference>
<gene>
    <name evidence="2" type="ORF">CEXT_291381</name>
</gene>
<keyword evidence="3" id="KW-1185">Reference proteome</keyword>
<feature type="compositionally biased region" description="Polar residues" evidence="1">
    <location>
        <begin position="1"/>
        <end position="15"/>
    </location>
</feature>
<evidence type="ECO:0000256" key="1">
    <source>
        <dbReference type="SAM" id="MobiDB-lite"/>
    </source>
</evidence>
<dbReference type="EMBL" id="BPLR01009324">
    <property type="protein sequence ID" value="GIY31098.1"/>
    <property type="molecule type" value="Genomic_DNA"/>
</dbReference>
<organism evidence="2 3">
    <name type="scientific">Caerostris extrusa</name>
    <name type="common">Bark spider</name>
    <name type="synonym">Caerostris bankana</name>
    <dbReference type="NCBI Taxonomy" id="172846"/>
    <lineage>
        <taxon>Eukaryota</taxon>
        <taxon>Metazoa</taxon>
        <taxon>Ecdysozoa</taxon>
        <taxon>Arthropoda</taxon>
        <taxon>Chelicerata</taxon>
        <taxon>Arachnida</taxon>
        <taxon>Araneae</taxon>
        <taxon>Araneomorphae</taxon>
        <taxon>Entelegynae</taxon>
        <taxon>Araneoidea</taxon>
        <taxon>Araneidae</taxon>
        <taxon>Caerostris</taxon>
    </lineage>
</organism>
<feature type="region of interest" description="Disordered" evidence="1">
    <location>
        <begin position="1"/>
        <end position="22"/>
    </location>
</feature>